<dbReference type="InterPro" id="IPR051601">
    <property type="entry name" value="Serine_prot/Carboxylest_S33"/>
</dbReference>
<evidence type="ECO:0000256" key="4">
    <source>
        <dbReference type="SAM" id="SignalP"/>
    </source>
</evidence>
<feature type="chain" id="PRO_5038258001" evidence="4">
    <location>
        <begin position="27"/>
        <end position="535"/>
    </location>
</feature>
<keyword evidence="3 7" id="KW-0378">Hydrolase</keyword>
<dbReference type="Proteomes" id="UP000553957">
    <property type="component" value="Unassembled WGS sequence"/>
</dbReference>
<dbReference type="RefSeq" id="WP_171678811.1">
    <property type="nucleotide sequence ID" value="NZ_BAAAGT010000004.1"/>
</dbReference>
<organism evidence="7 8">
    <name type="scientific">Kribbella sandramycini</name>
    <dbReference type="NCBI Taxonomy" id="60450"/>
    <lineage>
        <taxon>Bacteria</taxon>
        <taxon>Bacillati</taxon>
        <taxon>Actinomycetota</taxon>
        <taxon>Actinomycetes</taxon>
        <taxon>Propionibacteriales</taxon>
        <taxon>Kribbellaceae</taxon>
        <taxon>Kribbella</taxon>
    </lineage>
</organism>
<evidence type="ECO:0000313" key="8">
    <source>
        <dbReference type="Proteomes" id="UP000534306"/>
    </source>
</evidence>
<comment type="similarity">
    <text evidence="1">Belongs to the peptidase S33 family.</text>
</comment>
<evidence type="ECO:0000256" key="1">
    <source>
        <dbReference type="ARBA" id="ARBA00010088"/>
    </source>
</evidence>
<accession>A0A7Y4P3W8</accession>
<dbReference type="Gene3D" id="3.40.50.1820">
    <property type="entry name" value="alpha/beta hydrolase"/>
    <property type="match status" value="1"/>
</dbReference>
<dbReference type="GO" id="GO:0016787">
    <property type="term" value="F:hydrolase activity"/>
    <property type="evidence" value="ECO:0007669"/>
    <property type="project" value="UniProtKB-KW"/>
</dbReference>
<sequence length="535" mass="58403">MPKIRAALVSAIAVSLVLPVAPAATAAPSAETLPLNSTAIPDRFAAQLLDWHLCRADELPFAPPAGAEHLECATYRTPRDWDNLADKRELTIAISRLPSTGVAKASVVINPGGPGQPGRIFAAKLRRQKELLAEQEVIGFDVRGTGHSTNVSCGGAFGRMASGDSRDRADANLRLILNNTKGIVEECQRNAGDLGPVISTLQTIKDMDLLRVLLRRPKINYVGWSGGTWLGAYYAQAYPKRVGNFALDSVVRFTGSWEENFRRQPMGYERKWRVDFLPWMAKYDKVYGFGTTSEDVRQQFEQMRKVIAAKPIVYNGVRLSPDAFDQLARDGIYYTAQYPTTASMLVDIRTLTSAAPAAAKSAAAQRIQRRQQAVDTDLQAAPMAADAYPSTFWSILCNDGPWPTTEDGAIKQSQQFLDDGLTLAGGQWVMQPCMYWNRPPTQFPVIDGKGVPPVLLVQSERDPATPIEGALEAHAGFANSRLLTVTDEGQHGIYASNPPYKNLRVDELVDTFLLTGQLPAEKSVPGMPPQPPPGG</sequence>
<keyword evidence="8" id="KW-1185">Reference proteome</keyword>
<feature type="signal peptide" evidence="4">
    <location>
        <begin position="1"/>
        <end position="26"/>
    </location>
</feature>
<dbReference type="EMBL" id="JABJRC010000013">
    <property type="protein sequence ID" value="NOL45513.1"/>
    <property type="molecule type" value="Genomic_DNA"/>
</dbReference>
<dbReference type="PANTHER" id="PTHR43248:SF29">
    <property type="entry name" value="TRIPEPTIDYL AMINOPEPTIDASE"/>
    <property type="match status" value="1"/>
</dbReference>
<gene>
    <name evidence="6" type="ORF">HNR71_002364</name>
    <name evidence="7" type="ORF">HPO96_35230</name>
</gene>
<dbReference type="Proteomes" id="UP000534306">
    <property type="component" value="Unassembled WGS sequence"/>
</dbReference>
<dbReference type="InterPro" id="IPR029058">
    <property type="entry name" value="AB_hydrolase_fold"/>
</dbReference>
<comment type="caution">
    <text evidence="7">The sequence shown here is derived from an EMBL/GenBank/DDBJ whole genome shotgun (WGS) entry which is preliminary data.</text>
</comment>
<evidence type="ECO:0000313" key="6">
    <source>
        <dbReference type="EMBL" id="MBB6566727.1"/>
    </source>
</evidence>
<evidence type="ECO:0000259" key="5">
    <source>
        <dbReference type="Pfam" id="PF08386"/>
    </source>
</evidence>
<feature type="domain" description="Peptidase S33 tripeptidyl aminopeptidase-like C-terminal" evidence="5">
    <location>
        <begin position="425"/>
        <end position="522"/>
    </location>
</feature>
<name>A0A7Y4P3W8_9ACTN</name>
<dbReference type="PANTHER" id="PTHR43248">
    <property type="entry name" value="2-SUCCINYL-6-HYDROXY-2,4-CYCLOHEXADIENE-1-CARBOXYLATE SYNTHASE"/>
    <property type="match status" value="1"/>
</dbReference>
<keyword evidence="2 4" id="KW-0732">Signal</keyword>
<reference evidence="7 8" key="1">
    <citation type="submission" date="2020-05" db="EMBL/GenBank/DDBJ databases">
        <title>Genome sequence of Kribbella sandramycini ATCC 39419.</title>
        <authorList>
            <person name="Maclea K.S."/>
            <person name="Fair J.L."/>
        </authorList>
    </citation>
    <scope>NUCLEOTIDE SEQUENCE [LARGE SCALE GENOMIC DNA]</scope>
    <source>
        <strain evidence="7 8">ATCC 39419</strain>
    </source>
</reference>
<proteinExistence type="inferred from homology"/>
<evidence type="ECO:0000256" key="2">
    <source>
        <dbReference type="ARBA" id="ARBA00022729"/>
    </source>
</evidence>
<dbReference type="InterPro" id="IPR013595">
    <property type="entry name" value="Pept_S33_TAP-like_C"/>
</dbReference>
<evidence type="ECO:0000256" key="3">
    <source>
        <dbReference type="ARBA" id="ARBA00022801"/>
    </source>
</evidence>
<dbReference type="SUPFAM" id="SSF53474">
    <property type="entry name" value="alpha/beta-Hydrolases"/>
    <property type="match status" value="1"/>
</dbReference>
<evidence type="ECO:0000313" key="7">
    <source>
        <dbReference type="EMBL" id="NOL45513.1"/>
    </source>
</evidence>
<dbReference type="AlphaFoldDB" id="A0A7Y4P3W8"/>
<protein>
    <submittedName>
        <fullName evidence="7">Alpha/beta fold hydrolase</fullName>
    </submittedName>
    <submittedName>
        <fullName evidence="6">Pimeloyl-ACP methyl ester carboxylesterase</fullName>
    </submittedName>
</protein>
<reference evidence="6 9" key="2">
    <citation type="submission" date="2020-08" db="EMBL/GenBank/DDBJ databases">
        <title>Sequencing the genomes of 1000 actinobacteria strains.</title>
        <authorList>
            <person name="Klenk H.-P."/>
        </authorList>
    </citation>
    <scope>NUCLEOTIDE SEQUENCE [LARGE SCALE GENOMIC DNA]</scope>
    <source>
        <strain evidence="6 9">DSM 15626</strain>
    </source>
</reference>
<evidence type="ECO:0000313" key="9">
    <source>
        <dbReference type="Proteomes" id="UP000553957"/>
    </source>
</evidence>
<dbReference type="Pfam" id="PF08386">
    <property type="entry name" value="Abhydrolase_4"/>
    <property type="match status" value="1"/>
</dbReference>
<dbReference type="EMBL" id="JACHKF010000001">
    <property type="protein sequence ID" value="MBB6566727.1"/>
    <property type="molecule type" value="Genomic_DNA"/>
</dbReference>